<evidence type="ECO:0000313" key="1">
    <source>
        <dbReference type="EMBL" id="BAT26959.1"/>
    </source>
</evidence>
<organism evidence="1">
    <name type="scientific">Aurantimonas coralicida</name>
    <dbReference type="NCBI Taxonomy" id="182270"/>
    <lineage>
        <taxon>Bacteria</taxon>
        <taxon>Pseudomonadati</taxon>
        <taxon>Pseudomonadota</taxon>
        <taxon>Alphaproteobacteria</taxon>
        <taxon>Hyphomicrobiales</taxon>
        <taxon>Aurantimonadaceae</taxon>
        <taxon>Aurantimonas</taxon>
    </lineage>
</organism>
<reference evidence="1" key="1">
    <citation type="journal article" date="2015" name="Proc. Natl. Acad. Sci. U.S.A.">
        <title>Bacterial clade with the ribosomal RNA operon on a small plasmid rather than the chromosome.</title>
        <authorList>
            <person name="Anda M."/>
            <person name="Ohtsubo Y."/>
            <person name="Okubo T."/>
            <person name="Sugawara M."/>
            <person name="Nagata Y."/>
            <person name="Tsuda M."/>
            <person name="Minamisawa K."/>
            <person name="Mitsui H."/>
        </authorList>
    </citation>
    <scope>NUCLEOTIDE SEQUENCE</scope>
    <source>
        <strain evidence="1">DSM 14790</strain>
    </source>
</reference>
<dbReference type="RefSeq" id="WP_024350553.1">
    <property type="nucleotide sequence ID" value="NZ_BBWN01000016.1"/>
</dbReference>
<dbReference type="AlphaFoldDB" id="A0A0P0YZG1"/>
<protein>
    <submittedName>
        <fullName evidence="1">Uncharacterized protein</fullName>
    </submittedName>
</protein>
<sequence>MLQARSTILVDHCKAAMAGDFRHPASVMNMLGIDYEYAQDDPRVDVRVFHGCTNVPRGLPSYVRAIG</sequence>
<proteinExistence type="predicted"/>
<accession>A0A0P0YZG1</accession>
<dbReference type="EMBL" id="LC066374">
    <property type="protein sequence ID" value="BAT26959.1"/>
    <property type="molecule type" value="Genomic_DNA"/>
</dbReference>
<name>A0A0P0YZG1_9HYPH</name>